<dbReference type="RefSeq" id="WP_149679626.1">
    <property type="nucleotide sequence ID" value="NZ_FQZP01000068.1"/>
</dbReference>
<name>A0A1M6K3Z2_9FIRM</name>
<dbReference type="SUPFAM" id="SSF102114">
    <property type="entry name" value="Radical SAM enzymes"/>
    <property type="match status" value="1"/>
</dbReference>
<evidence type="ECO:0000313" key="6">
    <source>
        <dbReference type="Proteomes" id="UP000324781"/>
    </source>
</evidence>
<evidence type="ECO:0000256" key="3">
    <source>
        <dbReference type="ARBA" id="ARBA00023014"/>
    </source>
</evidence>
<keyword evidence="6" id="KW-1185">Reference proteome</keyword>
<feature type="domain" description="Elp3/MiaA/NifB-like radical SAM core" evidence="4">
    <location>
        <begin position="22"/>
        <end position="243"/>
    </location>
</feature>
<dbReference type="InterPro" id="IPR058240">
    <property type="entry name" value="rSAM_sf"/>
</dbReference>
<dbReference type="InterPro" id="IPR007197">
    <property type="entry name" value="rSAM"/>
</dbReference>
<keyword evidence="5" id="KW-0456">Lyase</keyword>
<proteinExistence type="predicted"/>
<keyword evidence="1" id="KW-0479">Metal-binding</keyword>
<dbReference type="GO" id="GO:0046872">
    <property type="term" value="F:metal ion binding"/>
    <property type="evidence" value="ECO:0007669"/>
    <property type="project" value="UniProtKB-KW"/>
</dbReference>
<protein>
    <submittedName>
        <fullName evidence="5">DNA repair photolyase</fullName>
    </submittedName>
</protein>
<keyword evidence="2" id="KW-0408">Iron</keyword>
<evidence type="ECO:0000313" key="5">
    <source>
        <dbReference type="EMBL" id="SHJ53701.1"/>
    </source>
</evidence>
<dbReference type="InterPro" id="IPR006638">
    <property type="entry name" value="Elp3/MiaA/NifB-like_rSAM"/>
</dbReference>
<reference evidence="5 6" key="1">
    <citation type="submission" date="2016-11" db="EMBL/GenBank/DDBJ databases">
        <authorList>
            <person name="Varghese N."/>
            <person name="Submissions S."/>
        </authorList>
    </citation>
    <scope>NUCLEOTIDE SEQUENCE [LARGE SCALE GENOMIC DNA]</scope>
    <source>
        <strain evidence="5 6">DSM 19027</strain>
    </source>
</reference>
<dbReference type="GO" id="GO:0051536">
    <property type="term" value="F:iron-sulfur cluster binding"/>
    <property type="evidence" value="ECO:0007669"/>
    <property type="project" value="UniProtKB-KW"/>
</dbReference>
<dbReference type="EMBL" id="FQZP01000068">
    <property type="protein sequence ID" value="SHJ53701.1"/>
    <property type="molecule type" value="Genomic_DNA"/>
</dbReference>
<dbReference type="PANTHER" id="PTHR43432">
    <property type="entry name" value="SLR0285 PROTEIN"/>
    <property type="match status" value="1"/>
</dbReference>
<dbReference type="CDD" id="cd01335">
    <property type="entry name" value="Radical_SAM"/>
    <property type="match status" value="1"/>
</dbReference>
<evidence type="ECO:0000256" key="2">
    <source>
        <dbReference type="ARBA" id="ARBA00023004"/>
    </source>
</evidence>
<dbReference type="PANTHER" id="PTHR43432:SF5">
    <property type="entry name" value="ELP3_MIAA_NIFB-LIKE RADICAL SAM CORE DOMAIN-CONTAINING PROTEIN"/>
    <property type="match status" value="1"/>
</dbReference>
<gene>
    <name evidence="5" type="ORF">SAMN05444373_10683</name>
</gene>
<evidence type="ECO:0000256" key="1">
    <source>
        <dbReference type="ARBA" id="ARBA00022723"/>
    </source>
</evidence>
<dbReference type="AlphaFoldDB" id="A0A1M6K3Z2"/>
<dbReference type="OrthoDB" id="9785699at2"/>
<dbReference type="Proteomes" id="UP000324781">
    <property type="component" value="Unassembled WGS sequence"/>
</dbReference>
<dbReference type="SFLD" id="SFLDS00029">
    <property type="entry name" value="Radical_SAM"/>
    <property type="match status" value="1"/>
</dbReference>
<organism evidence="5 6">
    <name type="scientific">Thermoclostridium caenicola</name>
    <dbReference type="NCBI Taxonomy" id="659425"/>
    <lineage>
        <taxon>Bacteria</taxon>
        <taxon>Bacillati</taxon>
        <taxon>Bacillota</taxon>
        <taxon>Clostridia</taxon>
        <taxon>Eubacteriales</taxon>
        <taxon>Oscillospiraceae</taxon>
        <taxon>Thermoclostridium</taxon>
    </lineage>
</organism>
<dbReference type="SFLD" id="SFLDG01084">
    <property type="entry name" value="Uncharacterised_Radical_SAM_Su"/>
    <property type="match status" value="1"/>
</dbReference>
<dbReference type="GO" id="GO:0016829">
    <property type="term" value="F:lyase activity"/>
    <property type="evidence" value="ECO:0007669"/>
    <property type="project" value="UniProtKB-KW"/>
</dbReference>
<keyword evidence="3" id="KW-0411">Iron-sulfur</keyword>
<sequence>MKEIPAKTLLSANRNPGAWFDARYTLNIYRGCCHGCIYCDSRSDCYRVENFDEVAVKKDVLALLEQELRRRRTRGIIGMGAMSDPYNPFEAEKRLTRGSLKLMDRYGFGVHLVTKSPLVTRDADVLKAIQEHDPVNIAMTITASSDDLARKIEPGAPTSSQRFQAVAGLAAEGLVAGILLMPVLPFITDDERNILAIVERAADSGAAYVYPFFGVTLRSGQREYFYRALDRLFPGLREKYACSYGMKYSCWSEHSRRLREVFREACEKKGLLCTMADIIQLSRSKVVQKQQTLFG</sequence>
<accession>A0A1M6K3Z2</accession>
<dbReference type="InterPro" id="IPR040086">
    <property type="entry name" value="MJ0683-like"/>
</dbReference>
<dbReference type="SMART" id="SM00729">
    <property type="entry name" value="Elp3"/>
    <property type="match status" value="1"/>
</dbReference>
<dbReference type="Pfam" id="PF04055">
    <property type="entry name" value="Radical_SAM"/>
    <property type="match status" value="1"/>
</dbReference>
<dbReference type="Gene3D" id="3.80.30.30">
    <property type="match status" value="1"/>
</dbReference>
<evidence type="ECO:0000259" key="4">
    <source>
        <dbReference type="SMART" id="SM00729"/>
    </source>
</evidence>